<gene>
    <name evidence="1" type="ORF">CLV70_11212</name>
</gene>
<evidence type="ECO:0000313" key="2">
    <source>
        <dbReference type="Proteomes" id="UP000239209"/>
    </source>
</evidence>
<dbReference type="Proteomes" id="UP000239209">
    <property type="component" value="Unassembled WGS sequence"/>
</dbReference>
<organism evidence="1 2">
    <name type="scientific">Pseudosporangium ferrugineum</name>
    <dbReference type="NCBI Taxonomy" id="439699"/>
    <lineage>
        <taxon>Bacteria</taxon>
        <taxon>Bacillati</taxon>
        <taxon>Actinomycetota</taxon>
        <taxon>Actinomycetes</taxon>
        <taxon>Micromonosporales</taxon>
        <taxon>Micromonosporaceae</taxon>
        <taxon>Pseudosporangium</taxon>
    </lineage>
</organism>
<reference evidence="1 2" key="1">
    <citation type="submission" date="2018-03" db="EMBL/GenBank/DDBJ databases">
        <title>Genomic Encyclopedia of Archaeal and Bacterial Type Strains, Phase II (KMG-II): from individual species to whole genera.</title>
        <authorList>
            <person name="Goeker M."/>
        </authorList>
    </citation>
    <scope>NUCLEOTIDE SEQUENCE [LARGE SCALE GENOMIC DNA]</scope>
    <source>
        <strain evidence="1 2">DSM 45348</strain>
    </source>
</reference>
<proteinExistence type="predicted"/>
<dbReference type="RefSeq" id="WP_158277811.1">
    <property type="nucleotide sequence ID" value="NZ_PVZG01000012.1"/>
</dbReference>
<dbReference type="AlphaFoldDB" id="A0A2T0RWS6"/>
<comment type="caution">
    <text evidence="1">The sequence shown here is derived from an EMBL/GenBank/DDBJ whole genome shotgun (WGS) entry which is preliminary data.</text>
</comment>
<accession>A0A2T0RWS6</accession>
<evidence type="ECO:0000313" key="1">
    <source>
        <dbReference type="EMBL" id="PRY25646.1"/>
    </source>
</evidence>
<keyword evidence="2" id="KW-1185">Reference proteome</keyword>
<protein>
    <submittedName>
        <fullName evidence="1">Uncharacterized protein</fullName>
    </submittedName>
</protein>
<sequence length="58" mass="6298">MSEPMTLPADRDLPPGRAARMRGELLRAARGRPRRSRRWLPALAAAVVVPPRASTAAP</sequence>
<name>A0A2T0RWS6_9ACTN</name>
<dbReference type="EMBL" id="PVZG01000012">
    <property type="protein sequence ID" value="PRY25646.1"/>
    <property type="molecule type" value="Genomic_DNA"/>
</dbReference>